<keyword evidence="3" id="KW-0276">Fatty acid metabolism</keyword>
<dbReference type="SUPFAM" id="SSF52096">
    <property type="entry name" value="ClpP/crotonase"/>
    <property type="match status" value="1"/>
</dbReference>
<reference evidence="14" key="1">
    <citation type="journal article" date="2019" name="Int. J. Syst. Evol. Microbiol.">
        <title>The Global Catalogue of Microorganisms (GCM) 10K type strain sequencing project: providing services to taxonomists for standard genome sequencing and annotation.</title>
        <authorList>
            <consortium name="The Broad Institute Genomics Platform"/>
            <consortium name="The Broad Institute Genome Sequencing Center for Infectious Disease"/>
            <person name="Wu L."/>
            <person name="Ma J."/>
        </authorList>
    </citation>
    <scope>NUCLEOTIDE SEQUENCE [LARGE SCALE GENOMIC DNA]</scope>
    <source>
        <strain evidence="14">JCM 11483</strain>
    </source>
</reference>
<feature type="domain" description="3-hydroxyacyl-CoA dehydrogenase C-terminal" evidence="11">
    <location>
        <begin position="530"/>
        <end position="612"/>
    </location>
</feature>
<evidence type="ECO:0000256" key="7">
    <source>
        <dbReference type="ARBA" id="ARBA00023098"/>
    </source>
</evidence>
<gene>
    <name evidence="13" type="ORF">GCM10020260_12290</name>
</gene>
<dbReference type="Gene3D" id="1.10.1040.50">
    <property type="match status" value="1"/>
</dbReference>
<dbReference type="Pfam" id="PF02737">
    <property type="entry name" value="3HCDH_N"/>
    <property type="match status" value="1"/>
</dbReference>
<dbReference type="Gene3D" id="3.40.50.720">
    <property type="entry name" value="NAD(P)-binding Rossmann-like Domain"/>
    <property type="match status" value="1"/>
</dbReference>
<keyword evidence="9" id="KW-0511">Multifunctional enzyme</keyword>
<evidence type="ECO:0000256" key="2">
    <source>
        <dbReference type="ARBA" id="ARBA00007005"/>
    </source>
</evidence>
<accession>A0ABP6RDA2</accession>
<evidence type="ECO:0000256" key="1">
    <source>
        <dbReference type="ARBA" id="ARBA00005005"/>
    </source>
</evidence>
<evidence type="ECO:0000313" key="14">
    <source>
        <dbReference type="Proteomes" id="UP001501736"/>
    </source>
</evidence>
<evidence type="ECO:0000256" key="10">
    <source>
        <dbReference type="ARBA" id="ARBA00049556"/>
    </source>
</evidence>
<dbReference type="InterPro" id="IPR036291">
    <property type="entry name" value="NAD(P)-bd_dom_sf"/>
</dbReference>
<dbReference type="PANTHER" id="PTHR43612">
    <property type="entry name" value="TRIFUNCTIONAL ENZYME SUBUNIT ALPHA"/>
    <property type="match status" value="1"/>
</dbReference>
<dbReference type="SUPFAM" id="SSF48179">
    <property type="entry name" value="6-phosphogluconate dehydrogenase C-terminal domain-like"/>
    <property type="match status" value="2"/>
</dbReference>
<evidence type="ECO:0000256" key="9">
    <source>
        <dbReference type="ARBA" id="ARBA00023268"/>
    </source>
</evidence>
<sequence length="709" mass="76104">MAHTTDFSGYRPLIEAFGDEVVTHSHLEDVALPHGAGTLALIRLDNGEQRRPSTLGPRSLVELGETLAAQIPRAESGEIVGLAVTGTGPHLAAGADLGAVNAIEDRSLGRMMAELGHQAYALLEDFPAPTFAFINGTALGGGLEIALAAHHRTVSDGAKGLGLPEIFLGLVPGWGGMHRLPRIAGPENAATVIFTNALAENRTLRGPAAHQLGLADVLLESADFERQSLDFAARMIAGDEELARQVDEHRAHADDSEAWHQALSAARRAVAAKTGDSAPAPLRALELFEEVPRRDRDAAVEAECEALADLMVTDEFADTVYAFLELVQKRAKHPAGVPEAEPREVTSVGVVGAGLMATQLALLFAERLQVPVALTDVDDERVSRGLERIRAELDRRVERGRLESAQAEDLRGLITGSTDKSVYVGCDLIIEAVFEETSVKKQVFAELEEIVRAEAVLATNTSSLSVSAMAEDLRHPERVIGFHFFNPVAKMPLIEIARTPRTADEPIATAFALAARLGKSPVLTRDTTAFVVNRVLLRLMSEVQRAVDEGTDPETADTALRPLGLPMSTFDLLAMVGLPVAQHVTESLHASFGARFHVSANLQRLIDHGVTGIWAADDDGGARRIPEETAALLEQGDAPRTAEQLLHDVEDALAEEISLMLDEGVVSSPKDIDLCMILGAGWPMHRGGITPHLDHIGASERVAGRRFHR</sequence>
<dbReference type="Pfam" id="PF00725">
    <property type="entry name" value="3HCDH"/>
    <property type="match status" value="1"/>
</dbReference>
<comment type="catalytic activity">
    <reaction evidence="10">
        <text>a (3S)-3-hydroxyacyl-CoA + NAD(+) = a 3-oxoacyl-CoA + NADH + H(+)</text>
        <dbReference type="Rhea" id="RHEA:22432"/>
        <dbReference type="ChEBI" id="CHEBI:15378"/>
        <dbReference type="ChEBI" id="CHEBI:57318"/>
        <dbReference type="ChEBI" id="CHEBI:57540"/>
        <dbReference type="ChEBI" id="CHEBI:57945"/>
        <dbReference type="ChEBI" id="CHEBI:90726"/>
        <dbReference type="EC" id="1.1.1.35"/>
    </reaction>
</comment>
<dbReference type="InterPro" id="IPR008927">
    <property type="entry name" value="6-PGluconate_DH-like_C_sf"/>
</dbReference>
<dbReference type="InterPro" id="IPR006108">
    <property type="entry name" value="3HC_DH_C"/>
</dbReference>
<organism evidence="13 14">
    <name type="scientific">Nesterenkonia halobia</name>
    <dbReference type="NCBI Taxonomy" id="37922"/>
    <lineage>
        <taxon>Bacteria</taxon>
        <taxon>Bacillati</taxon>
        <taxon>Actinomycetota</taxon>
        <taxon>Actinomycetes</taxon>
        <taxon>Micrococcales</taxon>
        <taxon>Micrococcaceae</taxon>
        <taxon>Nesterenkonia</taxon>
    </lineage>
</organism>
<dbReference type="InterPro" id="IPR006176">
    <property type="entry name" value="3-OHacyl-CoA_DH_NAD-bd"/>
</dbReference>
<dbReference type="SUPFAM" id="SSF51735">
    <property type="entry name" value="NAD(P)-binding Rossmann-fold domains"/>
    <property type="match status" value="1"/>
</dbReference>
<dbReference type="PANTHER" id="PTHR43612:SF3">
    <property type="entry name" value="TRIFUNCTIONAL ENZYME SUBUNIT ALPHA, MITOCHONDRIAL"/>
    <property type="match status" value="1"/>
</dbReference>
<evidence type="ECO:0000256" key="3">
    <source>
        <dbReference type="ARBA" id="ARBA00022832"/>
    </source>
</evidence>
<evidence type="ECO:0000256" key="8">
    <source>
        <dbReference type="ARBA" id="ARBA00023239"/>
    </source>
</evidence>
<evidence type="ECO:0000256" key="4">
    <source>
        <dbReference type="ARBA" id="ARBA00022963"/>
    </source>
</evidence>
<evidence type="ECO:0000256" key="5">
    <source>
        <dbReference type="ARBA" id="ARBA00023002"/>
    </source>
</evidence>
<keyword evidence="7" id="KW-0443">Lipid metabolism</keyword>
<keyword evidence="5" id="KW-0560">Oxidoreductase</keyword>
<keyword evidence="6" id="KW-0520">NAD</keyword>
<keyword evidence="4" id="KW-0442">Lipid degradation</keyword>
<feature type="domain" description="3-hydroxyacyl-CoA dehydrogenase NAD binding" evidence="12">
    <location>
        <begin position="348"/>
        <end position="526"/>
    </location>
</feature>
<dbReference type="Proteomes" id="UP001501736">
    <property type="component" value="Unassembled WGS sequence"/>
</dbReference>
<comment type="pathway">
    <text evidence="1">Lipid metabolism; fatty acid beta-oxidation.</text>
</comment>
<dbReference type="Gene3D" id="3.90.226.10">
    <property type="entry name" value="2-enoyl-CoA Hydratase, Chain A, domain 1"/>
    <property type="match status" value="1"/>
</dbReference>
<dbReference type="RefSeq" id="WP_344719300.1">
    <property type="nucleotide sequence ID" value="NZ_BAAAYG010000004.1"/>
</dbReference>
<dbReference type="CDD" id="cd06558">
    <property type="entry name" value="crotonase-like"/>
    <property type="match status" value="1"/>
</dbReference>
<evidence type="ECO:0000313" key="13">
    <source>
        <dbReference type="EMBL" id="GAA3283454.1"/>
    </source>
</evidence>
<name>A0ABP6RDA2_9MICC</name>
<evidence type="ECO:0000256" key="6">
    <source>
        <dbReference type="ARBA" id="ARBA00023027"/>
    </source>
</evidence>
<dbReference type="InterPro" id="IPR001753">
    <property type="entry name" value="Enoyl-CoA_hydra/iso"/>
</dbReference>
<dbReference type="InterPro" id="IPR029045">
    <property type="entry name" value="ClpP/crotonase-like_dom_sf"/>
</dbReference>
<proteinExistence type="inferred from homology"/>
<comment type="similarity">
    <text evidence="2">In the central section; belongs to the 3-hydroxyacyl-CoA dehydrogenase family.</text>
</comment>
<dbReference type="EMBL" id="BAAAYG010000004">
    <property type="protein sequence ID" value="GAA3283454.1"/>
    <property type="molecule type" value="Genomic_DNA"/>
</dbReference>
<evidence type="ECO:0000259" key="12">
    <source>
        <dbReference type="Pfam" id="PF02737"/>
    </source>
</evidence>
<keyword evidence="8" id="KW-0456">Lyase</keyword>
<keyword evidence="14" id="KW-1185">Reference proteome</keyword>
<dbReference type="InterPro" id="IPR050136">
    <property type="entry name" value="FA_oxidation_alpha_subunit"/>
</dbReference>
<dbReference type="Pfam" id="PF00378">
    <property type="entry name" value="ECH_1"/>
    <property type="match status" value="1"/>
</dbReference>
<comment type="caution">
    <text evidence="13">The sequence shown here is derived from an EMBL/GenBank/DDBJ whole genome shotgun (WGS) entry which is preliminary data.</text>
</comment>
<protein>
    <submittedName>
        <fullName evidence="13">3-hydroxyacyl-CoA dehydrogenase NAD-binding domain-containing protein</fullName>
    </submittedName>
</protein>
<evidence type="ECO:0000259" key="11">
    <source>
        <dbReference type="Pfam" id="PF00725"/>
    </source>
</evidence>